<gene>
    <name evidence="10" type="ORF">NSPZN2_10745</name>
</gene>
<evidence type="ECO:0000256" key="5">
    <source>
        <dbReference type="ARBA" id="ARBA00022777"/>
    </source>
</evidence>
<name>A0ABM8QKN8_9BACT</name>
<accession>A0ABM8QKN8</accession>
<feature type="domain" description="PAS" evidence="8">
    <location>
        <begin position="529"/>
        <end position="599"/>
    </location>
</feature>
<dbReference type="PROSITE" id="PS50110">
    <property type="entry name" value="RESPONSE_REGULATORY"/>
    <property type="match status" value="1"/>
</dbReference>
<feature type="domain" description="PAS" evidence="8">
    <location>
        <begin position="277"/>
        <end position="345"/>
    </location>
</feature>
<dbReference type="EC" id="2.7.13.3" evidence="2"/>
<dbReference type="Proteomes" id="UP000675880">
    <property type="component" value="Unassembled WGS sequence"/>
</dbReference>
<feature type="domain" description="PAS" evidence="8">
    <location>
        <begin position="401"/>
        <end position="476"/>
    </location>
</feature>
<dbReference type="InterPro" id="IPR013655">
    <property type="entry name" value="PAS_fold_3"/>
</dbReference>
<evidence type="ECO:0000313" key="10">
    <source>
        <dbReference type="EMBL" id="CAE6701225.1"/>
    </source>
</evidence>
<evidence type="ECO:0000256" key="6">
    <source>
        <dbReference type="PROSITE-ProRule" id="PRU00169"/>
    </source>
</evidence>
<dbReference type="InterPro" id="IPR000014">
    <property type="entry name" value="PAS"/>
</dbReference>
<dbReference type="EMBL" id="CAJNBJ010000001">
    <property type="protein sequence ID" value="CAE6701225.1"/>
    <property type="molecule type" value="Genomic_DNA"/>
</dbReference>
<feature type="domain" description="PAC" evidence="9">
    <location>
        <begin position="476"/>
        <end position="528"/>
    </location>
</feature>
<evidence type="ECO:0000259" key="7">
    <source>
        <dbReference type="PROSITE" id="PS50110"/>
    </source>
</evidence>
<dbReference type="Pfam" id="PF08447">
    <property type="entry name" value="PAS_3"/>
    <property type="match status" value="3"/>
</dbReference>
<dbReference type="SMART" id="SM00086">
    <property type="entry name" value="PAC"/>
    <property type="match status" value="7"/>
</dbReference>
<dbReference type="Pfam" id="PF00989">
    <property type="entry name" value="PAS"/>
    <property type="match status" value="1"/>
</dbReference>
<feature type="domain" description="PAC" evidence="9">
    <location>
        <begin position="219"/>
        <end position="269"/>
    </location>
</feature>
<dbReference type="NCBIfam" id="TIGR00229">
    <property type="entry name" value="sensory_box"/>
    <property type="match status" value="7"/>
</dbReference>
<dbReference type="PANTHER" id="PTHR43304">
    <property type="entry name" value="PHYTOCHROME-LIKE PROTEIN CPH1"/>
    <property type="match status" value="1"/>
</dbReference>
<dbReference type="Gene3D" id="3.40.50.2300">
    <property type="match status" value="1"/>
</dbReference>
<sequence>MAPTTLTHSILVVDDDPDIALGLQDLLDHDGYQVNVAVTCAEALAQTRTHHYNAVLLDLGLPDGDGTSVLLTLQQQQPQLPVIILTAYTSTDRTVGALTQGAFAYLTKPYNRDELRAVLQRAVGVQALAAKVEHAEHALHESEARFRSLVEAATDSIVLADDQGRIISWNPAASHLFGYTDDEVRGKSLSLLMPPRYRAAHERGLARVGETGQSRLIGRLVELEGLRKDGTEFPLELSLAMWKTDGAIFYSGIIRDITQRRLAEDILDRLRHLHEVILTQAGEGIYGLDEKGRTTFVNPTAAQLLGYEPSELIEQPMHAVLHHSHPDGSAYPLDDCPIYAALRDGLVHRVSTDVFWRKSGGQIPVEYVSTPIIEKGRIAGAVVVFRDISERKEAERAVEESQERFRQLAEHIREVFWITNPEKTRVLYISPGYEEIWGRTCDSLYAHPASWLDAIHPEDRSRIQEAAMNRQTLEDYDEEYRILRPDGSLRWIWDRAYPIRDASGRVYRIVGFAEDITESKRVEADLIDSERRYRALFDNNPSMYFMVNADGLVLSVNRFGAERLGYDQPELIGSSVMAVFHPADQDAVRRNLASCLSDMGQPKSWELRKVRKDGSVIWVRETAHAVRNDQQVPVVLIVCEDISAMKEAEIALHDSEEMKNQILRSSADCIKVLDLDGQLQYMNDAGQRLLDIKDLVAYTGKSWAEFWEGDDRDAAMAALEAARSGDIGKFVGFCPTTGGQPKWWDVQVTPMLDTQGFSRRLLAISRDITAYKHAQESLHASEERLEHVIRGSHDGFWDGHVLPGHPWHSPLTPVWWSPRVREMLGYSEEEFPDILESWASRLHPDDREGVFRRLQACMEEGVSHYDVEYRLLNKQQEYQWFHARAEVVQRDAQGRAVRMAGALQDITDRKRTEANLILSEERLRMALAASDLGIWDWDVPSNRLYWSDGVEALFGLAPGSFPGTYPAYIGLIYLVDRGSTLTRIELSLRDHTSITIRHRVVWPDGTIHWLAWTGRIYRGTDGVATRVLGIIHDTKGLTGE</sequence>
<dbReference type="Pfam" id="PF13426">
    <property type="entry name" value="PAS_9"/>
    <property type="match status" value="2"/>
</dbReference>
<evidence type="ECO:0000256" key="1">
    <source>
        <dbReference type="ARBA" id="ARBA00000085"/>
    </source>
</evidence>
<dbReference type="InterPro" id="IPR011006">
    <property type="entry name" value="CheY-like_superfamily"/>
</dbReference>
<dbReference type="InterPro" id="IPR000700">
    <property type="entry name" value="PAS-assoc_C"/>
</dbReference>
<feature type="domain" description="PAC" evidence="9">
    <location>
        <begin position="603"/>
        <end position="654"/>
    </location>
</feature>
<feature type="domain" description="PAS" evidence="8">
    <location>
        <begin position="919"/>
        <end position="991"/>
    </location>
</feature>
<comment type="caution">
    <text evidence="10">The sequence shown here is derived from an EMBL/GenBank/DDBJ whole genome shotgun (WGS) entry which is preliminary data.</text>
</comment>
<dbReference type="SMART" id="SM00448">
    <property type="entry name" value="REC"/>
    <property type="match status" value="1"/>
</dbReference>
<comment type="catalytic activity">
    <reaction evidence="1">
        <text>ATP + protein L-histidine = ADP + protein N-phospho-L-histidine.</text>
        <dbReference type="EC" id="2.7.13.3"/>
    </reaction>
</comment>
<dbReference type="PROSITE" id="PS50112">
    <property type="entry name" value="PAS"/>
    <property type="match status" value="6"/>
</dbReference>
<feature type="domain" description="PAC" evidence="9">
    <location>
        <begin position="348"/>
        <end position="400"/>
    </location>
</feature>
<dbReference type="SMART" id="SM00091">
    <property type="entry name" value="PAS"/>
    <property type="match status" value="7"/>
</dbReference>
<keyword evidence="3 6" id="KW-0597">Phosphoprotein</keyword>
<dbReference type="SUPFAM" id="SSF52172">
    <property type="entry name" value="CheY-like"/>
    <property type="match status" value="1"/>
</dbReference>
<dbReference type="RefSeq" id="WP_213040592.1">
    <property type="nucleotide sequence ID" value="NZ_CAJNBJ010000001.1"/>
</dbReference>
<proteinExistence type="predicted"/>
<feature type="domain" description="PAC" evidence="9">
    <location>
        <begin position="723"/>
        <end position="780"/>
    </location>
</feature>
<dbReference type="CDD" id="cd00130">
    <property type="entry name" value="PAS"/>
    <property type="match status" value="7"/>
</dbReference>
<dbReference type="InterPro" id="IPR035965">
    <property type="entry name" value="PAS-like_dom_sf"/>
</dbReference>
<evidence type="ECO:0000256" key="4">
    <source>
        <dbReference type="ARBA" id="ARBA00022679"/>
    </source>
</evidence>
<dbReference type="Pfam" id="PF08448">
    <property type="entry name" value="PAS_4"/>
    <property type="match status" value="1"/>
</dbReference>
<dbReference type="PROSITE" id="PS50113">
    <property type="entry name" value="PAC"/>
    <property type="match status" value="6"/>
</dbReference>
<feature type="domain" description="PAS" evidence="8">
    <location>
        <begin position="142"/>
        <end position="212"/>
    </location>
</feature>
<dbReference type="InterPro" id="IPR013656">
    <property type="entry name" value="PAS_4"/>
</dbReference>
<feature type="domain" description="PAC" evidence="9">
    <location>
        <begin position="865"/>
        <end position="918"/>
    </location>
</feature>
<feature type="domain" description="Response regulatory" evidence="7">
    <location>
        <begin position="9"/>
        <end position="123"/>
    </location>
</feature>
<keyword evidence="4" id="KW-0808">Transferase</keyword>
<dbReference type="InterPro" id="IPR001789">
    <property type="entry name" value="Sig_transdc_resp-reg_receiver"/>
</dbReference>
<evidence type="ECO:0000259" key="8">
    <source>
        <dbReference type="PROSITE" id="PS50112"/>
    </source>
</evidence>
<dbReference type="PANTHER" id="PTHR43304:SF1">
    <property type="entry name" value="PAC DOMAIN-CONTAINING PROTEIN"/>
    <property type="match status" value="1"/>
</dbReference>
<keyword evidence="11" id="KW-1185">Reference proteome</keyword>
<feature type="modified residue" description="4-aspartylphosphate" evidence="6">
    <location>
        <position position="58"/>
    </location>
</feature>
<protein>
    <recommendedName>
        <fullName evidence="2">histidine kinase</fullName>
        <ecNumber evidence="2">2.7.13.3</ecNumber>
    </recommendedName>
</protein>
<evidence type="ECO:0000256" key="2">
    <source>
        <dbReference type="ARBA" id="ARBA00012438"/>
    </source>
</evidence>
<evidence type="ECO:0000313" key="11">
    <source>
        <dbReference type="Proteomes" id="UP000675880"/>
    </source>
</evidence>
<keyword evidence="5" id="KW-0418">Kinase</keyword>
<dbReference type="InterPro" id="IPR013767">
    <property type="entry name" value="PAS_fold"/>
</dbReference>
<evidence type="ECO:0000256" key="3">
    <source>
        <dbReference type="ARBA" id="ARBA00022553"/>
    </source>
</evidence>
<dbReference type="Pfam" id="PF00072">
    <property type="entry name" value="Response_reg"/>
    <property type="match status" value="1"/>
</dbReference>
<dbReference type="SUPFAM" id="SSF55785">
    <property type="entry name" value="PYP-like sensor domain (PAS domain)"/>
    <property type="match status" value="7"/>
</dbReference>
<organism evidence="10 11">
    <name type="scientific">Nitrospira defluvii</name>
    <dbReference type="NCBI Taxonomy" id="330214"/>
    <lineage>
        <taxon>Bacteria</taxon>
        <taxon>Pseudomonadati</taxon>
        <taxon>Nitrospirota</taxon>
        <taxon>Nitrospiria</taxon>
        <taxon>Nitrospirales</taxon>
        <taxon>Nitrospiraceae</taxon>
        <taxon>Nitrospira</taxon>
    </lineage>
</organism>
<dbReference type="InterPro" id="IPR001610">
    <property type="entry name" value="PAC"/>
</dbReference>
<feature type="domain" description="PAS" evidence="8">
    <location>
        <begin position="814"/>
        <end position="861"/>
    </location>
</feature>
<dbReference type="Gene3D" id="3.30.450.20">
    <property type="entry name" value="PAS domain"/>
    <property type="match status" value="7"/>
</dbReference>
<reference evidence="10 11" key="1">
    <citation type="submission" date="2021-02" db="EMBL/GenBank/DDBJ databases">
        <authorList>
            <person name="Han P."/>
        </authorList>
    </citation>
    <scope>NUCLEOTIDE SEQUENCE [LARGE SCALE GENOMIC DNA]</scope>
    <source>
        <strain evidence="10">Candidatus Nitrospira sp. ZN2</strain>
    </source>
</reference>
<evidence type="ECO:0000259" key="9">
    <source>
        <dbReference type="PROSITE" id="PS50113"/>
    </source>
</evidence>
<dbReference type="InterPro" id="IPR052162">
    <property type="entry name" value="Sensor_kinase/Photoreceptor"/>
</dbReference>